<evidence type="ECO:0000313" key="1">
    <source>
        <dbReference type="EMBL" id="QJA68218.1"/>
    </source>
</evidence>
<gene>
    <name evidence="1" type="ORF">MM415A07739_0009</name>
</gene>
<protein>
    <submittedName>
        <fullName evidence="1">Uncharacterized protein</fullName>
    </submittedName>
</protein>
<organism evidence="1">
    <name type="scientific">viral metagenome</name>
    <dbReference type="NCBI Taxonomy" id="1070528"/>
    <lineage>
        <taxon>unclassified sequences</taxon>
        <taxon>metagenomes</taxon>
        <taxon>organismal metagenomes</taxon>
    </lineage>
</organism>
<reference evidence="1" key="1">
    <citation type="submission" date="2020-03" db="EMBL/GenBank/DDBJ databases">
        <title>The deep terrestrial virosphere.</title>
        <authorList>
            <person name="Holmfeldt K."/>
            <person name="Nilsson E."/>
            <person name="Simone D."/>
            <person name="Lopez-Fernandez M."/>
            <person name="Wu X."/>
            <person name="de Brujin I."/>
            <person name="Lundin D."/>
            <person name="Andersson A."/>
            <person name="Bertilsson S."/>
            <person name="Dopson M."/>
        </authorList>
    </citation>
    <scope>NUCLEOTIDE SEQUENCE</scope>
    <source>
        <strain evidence="1">MM415A07739</strain>
    </source>
</reference>
<accession>A0A6M3JFW7</accession>
<name>A0A6M3JFW7_9ZZZZ</name>
<dbReference type="EMBL" id="MT141597">
    <property type="protein sequence ID" value="QJA68218.1"/>
    <property type="molecule type" value="Genomic_DNA"/>
</dbReference>
<dbReference type="AlphaFoldDB" id="A0A6M3JFW7"/>
<sequence>MKITYDEAEMLTLVKKVMPKEFIPEGWCLISVTLEGYSYDRRFIITFEEKKEP</sequence>
<proteinExistence type="predicted"/>